<comment type="caution">
    <text evidence="1">The sequence shown here is derived from an EMBL/GenBank/DDBJ whole genome shotgun (WGS) entry which is preliminary data.</text>
</comment>
<feature type="non-terminal residue" evidence="1">
    <location>
        <position position="73"/>
    </location>
</feature>
<evidence type="ECO:0000313" key="1">
    <source>
        <dbReference type="EMBL" id="ECC3917930.1"/>
    </source>
</evidence>
<dbReference type="AlphaFoldDB" id="A0A5Y1YHZ3"/>
<dbReference type="Proteomes" id="UP000839735">
    <property type="component" value="Unassembled WGS sequence"/>
</dbReference>
<gene>
    <name evidence="1" type="ORF">CTQ69_29320</name>
</gene>
<organism evidence="1">
    <name type="scientific">Salmonella diarizonae</name>
    <dbReference type="NCBI Taxonomy" id="59204"/>
    <lineage>
        <taxon>Bacteria</taxon>
        <taxon>Pseudomonadati</taxon>
        <taxon>Pseudomonadota</taxon>
        <taxon>Gammaproteobacteria</taxon>
        <taxon>Enterobacterales</taxon>
        <taxon>Enterobacteriaceae</taxon>
        <taxon>Salmonella</taxon>
    </lineage>
</organism>
<name>A0A5Y1YHZ3_SALDZ</name>
<dbReference type="EMBL" id="AAIBIC010000272">
    <property type="protein sequence ID" value="ECC3917930.1"/>
    <property type="molecule type" value="Genomic_DNA"/>
</dbReference>
<protein>
    <submittedName>
        <fullName evidence="1">Uncharacterized protein</fullName>
    </submittedName>
</protein>
<reference evidence="1" key="1">
    <citation type="submission" date="2018-08" db="EMBL/GenBank/DDBJ databases">
        <authorList>
            <person name="Ashton P.M."/>
            <person name="Dallman T."/>
            <person name="Nair S."/>
            <person name="De Pinna E."/>
            <person name="Peters T."/>
            <person name="Grant K."/>
        </authorList>
    </citation>
    <scope>NUCLEOTIDE SEQUENCE [LARGE SCALE GENOMIC DNA]</scope>
    <source>
        <strain evidence="1">294779</strain>
    </source>
</reference>
<accession>A0A5Y1YHZ3</accession>
<sequence length="73" mass="8176">MNDPTLNDAILLFTEGERHEILVETNQRTRADVQDRLQTLLSEYPDTPTRLVSLSEMQDAAKRMADAGTDADA</sequence>
<proteinExistence type="predicted"/>